<feature type="domain" description="XPG-I" evidence="14">
    <location>
        <begin position="734"/>
        <end position="803"/>
    </location>
</feature>
<comment type="caution">
    <text evidence="16">The sequence shown here is derived from an EMBL/GenBank/DDBJ whole genome shotgun (WGS) entry which is preliminary data.</text>
</comment>
<dbReference type="Gene3D" id="1.10.150.20">
    <property type="entry name" value="5' to 3' exonuclease, C-terminal subdomain"/>
    <property type="match status" value="1"/>
</dbReference>
<dbReference type="Proteomes" id="UP000054454">
    <property type="component" value="Unassembled WGS sequence"/>
</dbReference>
<comment type="subcellular location">
    <subcellularLocation>
        <location evidence="2">Nucleus</location>
    </subcellularLocation>
</comment>
<dbReference type="EMBL" id="LFVZ01000001">
    <property type="protein sequence ID" value="KTW31639.1"/>
    <property type="molecule type" value="Genomic_DNA"/>
</dbReference>
<dbReference type="InterPro" id="IPR006086">
    <property type="entry name" value="XPG-I_dom"/>
</dbReference>
<organism evidence="16 17">
    <name type="scientific">Pneumocystis carinii (strain B80)</name>
    <name type="common">Rat pneumocystis pneumonia agent</name>
    <name type="synonym">Pneumocystis carinii f. sp. carinii</name>
    <dbReference type="NCBI Taxonomy" id="1408658"/>
    <lineage>
        <taxon>Eukaryota</taxon>
        <taxon>Fungi</taxon>
        <taxon>Dikarya</taxon>
        <taxon>Ascomycota</taxon>
        <taxon>Taphrinomycotina</taxon>
        <taxon>Pneumocystomycetes</taxon>
        <taxon>Pneumocystaceae</taxon>
        <taxon>Pneumocystis</taxon>
    </lineage>
</organism>
<keyword evidence="11" id="KW-0539">Nucleus</keyword>
<comment type="cofactor">
    <cofactor evidence="1">
        <name>Mg(2+)</name>
        <dbReference type="ChEBI" id="CHEBI:18420"/>
    </cofactor>
</comment>
<dbReference type="FunFam" id="1.10.150.20:FF:000030">
    <property type="entry name" value="Flap endonuclease GEN-like 1"/>
    <property type="match status" value="1"/>
</dbReference>
<keyword evidence="4" id="KW-0540">Nuclease</keyword>
<dbReference type="InterPro" id="IPR029060">
    <property type="entry name" value="PIN-like_dom_sf"/>
</dbReference>
<keyword evidence="10" id="KW-0234">DNA repair</keyword>
<dbReference type="InterPro" id="IPR019974">
    <property type="entry name" value="XPG_CS"/>
</dbReference>
<dbReference type="SUPFAM" id="SSF88723">
    <property type="entry name" value="PIN domain-like"/>
    <property type="match status" value="1"/>
</dbReference>
<dbReference type="InterPro" id="IPR036279">
    <property type="entry name" value="5-3_exonuclease_C_sf"/>
</dbReference>
<dbReference type="PANTHER" id="PTHR16171:SF7">
    <property type="entry name" value="DNA REPAIR PROTEIN RAD2"/>
    <property type="match status" value="1"/>
</dbReference>
<dbReference type="PRINTS" id="PR00066">
    <property type="entry name" value="XRODRMPGMNTG"/>
</dbReference>
<dbReference type="GO" id="GO:1901255">
    <property type="term" value="P:nucleotide-excision repair involved in interstrand cross-link repair"/>
    <property type="evidence" value="ECO:0007669"/>
    <property type="project" value="EnsemblFungi"/>
</dbReference>
<keyword evidence="8" id="KW-0378">Hydrolase</keyword>
<evidence type="ECO:0000256" key="2">
    <source>
        <dbReference type="ARBA" id="ARBA00004123"/>
    </source>
</evidence>
<dbReference type="CDD" id="cd09868">
    <property type="entry name" value="PIN_XPG_RAD2"/>
    <property type="match status" value="2"/>
</dbReference>
<evidence type="ECO:0000256" key="3">
    <source>
        <dbReference type="ARBA" id="ARBA00005283"/>
    </source>
</evidence>
<keyword evidence="7" id="KW-0227">DNA damage</keyword>
<evidence type="ECO:0000256" key="1">
    <source>
        <dbReference type="ARBA" id="ARBA00001946"/>
    </source>
</evidence>
<dbReference type="RefSeq" id="XP_018227755.1">
    <property type="nucleotide sequence ID" value="XM_018368895.1"/>
</dbReference>
<dbReference type="InterPro" id="IPR006085">
    <property type="entry name" value="XPG_DNA_repair_N"/>
</dbReference>
<evidence type="ECO:0000256" key="7">
    <source>
        <dbReference type="ARBA" id="ARBA00022763"/>
    </source>
</evidence>
<dbReference type="Pfam" id="PF00867">
    <property type="entry name" value="XPG_I"/>
    <property type="match status" value="1"/>
</dbReference>
<dbReference type="SUPFAM" id="SSF47807">
    <property type="entry name" value="5' to 3' exonuclease, C-terminal subdomain"/>
    <property type="match status" value="1"/>
</dbReference>
<evidence type="ECO:0000259" key="14">
    <source>
        <dbReference type="SMART" id="SM00484"/>
    </source>
</evidence>
<keyword evidence="17" id="KW-1185">Reference proteome</keyword>
<gene>
    <name evidence="16" type="ORF">T552_00278</name>
</gene>
<dbReference type="FunFam" id="3.40.50.1010:FF:000025">
    <property type="entry name" value="DNA repair protein RAD2"/>
    <property type="match status" value="1"/>
</dbReference>
<comment type="similarity">
    <text evidence="12">Belongs to the XPG/RAD2 endonuclease family. GEN subfamily.</text>
</comment>
<evidence type="ECO:0000259" key="15">
    <source>
        <dbReference type="SMART" id="SM00485"/>
    </source>
</evidence>
<dbReference type="PROSITE" id="PS00841">
    <property type="entry name" value="XPG_1"/>
    <property type="match status" value="1"/>
</dbReference>
<dbReference type="VEuPathDB" id="FungiDB:T552_00278"/>
<evidence type="ECO:0000256" key="4">
    <source>
        <dbReference type="ARBA" id="ARBA00022722"/>
    </source>
</evidence>
<evidence type="ECO:0000256" key="10">
    <source>
        <dbReference type="ARBA" id="ARBA00023204"/>
    </source>
</evidence>
<evidence type="ECO:0000256" key="9">
    <source>
        <dbReference type="ARBA" id="ARBA00022842"/>
    </source>
</evidence>
<dbReference type="CDD" id="cd09904">
    <property type="entry name" value="H3TH_XPG"/>
    <property type="match status" value="1"/>
</dbReference>
<evidence type="ECO:0000256" key="6">
    <source>
        <dbReference type="ARBA" id="ARBA00022759"/>
    </source>
</evidence>
<keyword evidence="9" id="KW-0460">Magnesium</keyword>
<evidence type="ECO:0000256" key="11">
    <source>
        <dbReference type="ARBA" id="ARBA00023242"/>
    </source>
</evidence>
<name>A0A0W4ZTD0_PNEC8</name>
<dbReference type="PANTHER" id="PTHR16171">
    <property type="entry name" value="DNA REPAIR PROTEIN COMPLEMENTING XP-G CELLS-RELATED"/>
    <property type="match status" value="1"/>
</dbReference>
<dbReference type="PRINTS" id="PR00853">
    <property type="entry name" value="XPGRADSUPER"/>
</dbReference>
<dbReference type="GeneID" id="28935097"/>
<dbReference type="InterPro" id="IPR006084">
    <property type="entry name" value="XPG/Rad2"/>
</dbReference>
<dbReference type="Pfam" id="PF00752">
    <property type="entry name" value="XPG_N"/>
    <property type="match status" value="1"/>
</dbReference>
<evidence type="ECO:0000313" key="17">
    <source>
        <dbReference type="Proteomes" id="UP000054454"/>
    </source>
</evidence>
<keyword evidence="6" id="KW-0255">Endonuclease</keyword>
<dbReference type="GO" id="GO:0046872">
    <property type="term" value="F:metal ion binding"/>
    <property type="evidence" value="ECO:0007669"/>
    <property type="project" value="UniProtKB-KW"/>
</dbReference>
<dbReference type="GO" id="GO:0003697">
    <property type="term" value="F:single-stranded DNA binding"/>
    <property type="evidence" value="ECO:0007669"/>
    <property type="project" value="InterPro"/>
</dbReference>
<evidence type="ECO:0000256" key="13">
    <source>
        <dbReference type="ARBA" id="ARBA00053135"/>
    </source>
</evidence>
<evidence type="ECO:0000256" key="8">
    <source>
        <dbReference type="ARBA" id="ARBA00022801"/>
    </source>
</evidence>
<dbReference type="PROSITE" id="PS00842">
    <property type="entry name" value="XPG_2"/>
    <property type="match status" value="1"/>
</dbReference>
<dbReference type="GO" id="GO:0048256">
    <property type="term" value="F:flap endonuclease activity"/>
    <property type="evidence" value="ECO:0007669"/>
    <property type="project" value="UniProtKB-ARBA"/>
</dbReference>
<keyword evidence="5" id="KW-0479">Metal-binding</keyword>
<dbReference type="GO" id="GO:0005634">
    <property type="term" value="C:nucleus"/>
    <property type="evidence" value="ECO:0007669"/>
    <property type="project" value="UniProtKB-SubCell"/>
</dbReference>
<evidence type="ECO:0000256" key="12">
    <source>
        <dbReference type="ARBA" id="ARBA00038112"/>
    </source>
</evidence>
<evidence type="ECO:0000313" key="16">
    <source>
        <dbReference type="EMBL" id="KTW31639.1"/>
    </source>
</evidence>
<dbReference type="SMART" id="SM00484">
    <property type="entry name" value="XPGI"/>
    <property type="match status" value="1"/>
</dbReference>
<dbReference type="Gene3D" id="3.40.50.1010">
    <property type="entry name" value="5'-nuclease"/>
    <property type="match status" value="2"/>
</dbReference>
<comment type="similarity">
    <text evidence="3">Belongs to the XPG/RAD2 endonuclease family. XPG subfamily.</text>
</comment>
<dbReference type="SMART" id="SM00485">
    <property type="entry name" value="XPGN"/>
    <property type="match status" value="1"/>
</dbReference>
<sequence length="1089" mass="126292">MGVTKLWSILEEVSRFVKLESLSGKVLAVDASIWMYQFLKGFRDKEGNFIKNGHIIGFFRRICKLLFYGIKPVFVFDGSVSVLKENVIKKRAEKRHKYDENSEKLAEKIFLLQMKKTIQEDQYKKRQSKMKKSPYFEDIEGLSKDIEIIRKNENKDIYNLPNLDISFEEIQQSDDFRMTNKRDIEESIQNFTNDDLNLLDFSKIDYDSDFFKSLLPADQYNILSIARLRSRLRMGLGADELMTMFSNSMEFSKFQITRVKERNDLTQRLLNFNEINKMGALRVVGEPNREYLLVKDENNKTGWVLNFDSKNKKDVIVIDDENHDSTHEDEEFEDIPLYNINSSPIENIGDFLIHDSKEEILEKTSNSLINCQSYNMKNEPLFLEPDDFDIDLESNEHVIKMKGNDKENEHLKNNEFKDELKSSNIYIKSIPNSEENRVKSRRLKSNNKLSLPQFDILSKSNENSEALEKTKDLAPKEEISKLDQNVESLSNLEKIGHILDLSKQNFGSKVPTQNLLDNTIFLEENIEEPQEVHEFPSKKESSALFTDISTPNENSVFSNKSKVYSYFVHENVSHEDSSKKALDVKIDLESIENIPVKNTSIKEINSEPDKFISSSIPVIDNCSEMELIMDNYSDSSNKNQEESKIDTDSIHNISDIDEYDDYNSGLENDTLTKQLLEENDEHNRFFSELNKTNSSTESNIEEDLDLLMNKYRKTKKNADSVTQIMIEECQNLLKLFGIPYIIAPTEAEAQCAELLKLGLVDGIITDDSDVFLFGGTKVYKNMFNNSKYVELYLLSDLEREFNLGRKNLIRLAHLLGSDYTEGIPKIGPVTALEILSDFPNSDSLNDFKEWCCRVKDSKETQDDKTSKFRYRFRKNIYNILLPKDFPNPLVDKAYLEPKVDSNFETFEWGIPDLDNLRDFLVSTIGWPLQKINEMIIPVIRNMNLKRMNKVQTVLTDYWFTGSNTFISKPKASNKATRFTKALNNLRSCKTTYDQCKIRNSEPTLNGNIVNASKNSLEFGNSLINIKKKDFDNTNKNINYTFDNANGFSDNSSITDTRKHKKDKFLNLSQDLNKRKYISKNIKRKRRNIG</sequence>
<dbReference type="AlphaFoldDB" id="A0A0W4ZTD0"/>
<dbReference type="InterPro" id="IPR001044">
    <property type="entry name" value="XPG/Rad2_eukaryotes"/>
</dbReference>
<dbReference type="OrthoDB" id="31113at2759"/>
<comment type="function">
    <text evidence="13">Single-stranded DNA endonuclease involved in excision repair of DNA damaged with UV light, bulky adducts, or cross-linking agents. Essential for the incision step of excision-repair.</text>
</comment>
<proteinExistence type="inferred from homology"/>
<feature type="domain" description="XPG N-terminal" evidence="15">
    <location>
        <begin position="1"/>
        <end position="98"/>
    </location>
</feature>
<reference evidence="17" key="1">
    <citation type="journal article" date="2016" name="Nat. Commun.">
        <title>Genome analysis of three Pneumocystis species reveals adaptation mechanisms to life exclusively in mammalian hosts.</title>
        <authorList>
            <person name="Ma L."/>
            <person name="Chen Z."/>
            <person name="Huang D.W."/>
            <person name="Kutty G."/>
            <person name="Ishihara M."/>
            <person name="Wang H."/>
            <person name="Abouelleil A."/>
            <person name="Bishop L."/>
            <person name="Davey E."/>
            <person name="Deng R."/>
            <person name="Deng X."/>
            <person name="Fan L."/>
            <person name="Fantoni G."/>
            <person name="Fitzgerald M."/>
            <person name="Gogineni E."/>
            <person name="Goldberg J.M."/>
            <person name="Handley G."/>
            <person name="Hu X."/>
            <person name="Huber C."/>
            <person name="Jiao X."/>
            <person name="Jones K."/>
            <person name="Levin J.Z."/>
            <person name="Liu Y."/>
            <person name="Macdonald P."/>
            <person name="Melnikov A."/>
            <person name="Raley C."/>
            <person name="Sassi M."/>
            <person name="Sherman B.T."/>
            <person name="Song X."/>
            <person name="Sykes S."/>
            <person name="Tran B."/>
            <person name="Walsh L."/>
            <person name="Xia Y."/>
            <person name="Yang J."/>
            <person name="Young S."/>
            <person name="Zeng Q."/>
            <person name="Zheng X."/>
            <person name="Stephens R."/>
            <person name="Nusbaum C."/>
            <person name="Birren B.W."/>
            <person name="Azadi P."/>
            <person name="Lempicki R.A."/>
            <person name="Cuomo C.A."/>
            <person name="Kovacs J.A."/>
        </authorList>
    </citation>
    <scope>NUCLEOTIDE SEQUENCE [LARGE SCALE GENOMIC DNA]</scope>
    <source>
        <strain evidence="17">B80</strain>
    </source>
</reference>
<dbReference type="SMART" id="SM00279">
    <property type="entry name" value="HhH2"/>
    <property type="match status" value="1"/>
</dbReference>
<protein>
    <submittedName>
        <fullName evidence="16">Uncharacterized protein</fullName>
    </submittedName>
</protein>
<evidence type="ECO:0000256" key="5">
    <source>
        <dbReference type="ARBA" id="ARBA00022723"/>
    </source>
</evidence>
<dbReference type="InterPro" id="IPR008918">
    <property type="entry name" value="HhH2"/>
</dbReference>
<accession>A0A0W4ZTD0</accession>